<dbReference type="InterPro" id="IPR051257">
    <property type="entry name" value="Diverse_CBS-Domain"/>
</dbReference>
<dbReference type="PANTHER" id="PTHR43080:SF2">
    <property type="entry name" value="CBS DOMAIN-CONTAINING PROTEIN"/>
    <property type="match status" value="1"/>
</dbReference>
<dbReference type="AlphaFoldDB" id="A0A915U9Q9"/>
<feature type="domain" description="CBS" evidence="3">
    <location>
        <begin position="83"/>
        <end position="141"/>
    </location>
</feature>
<name>A0A915U9Q9_9BACT</name>
<dbReference type="Pfam" id="PF00571">
    <property type="entry name" value="CBS"/>
    <property type="match status" value="2"/>
</dbReference>
<dbReference type="PANTHER" id="PTHR43080">
    <property type="entry name" value="CBS DOMAIN-CONTAINING PROTEIN CBSX3, MITOCHONDRIAL"/>
    <property type="match status" value="1"/>
</dbReference>
<reference evidence="4" key="1">
    <citation type="submission" date="2020-12" db="EMBL/GenBank/DDBJ databases">
        <title>Desulfobium dissulfuricans gen. nov., sp. nov., a novel mesophilic, sulfate-reducing bacterium isolated from a deep-sea hydrothermal vent.</title>
        <authorList>
            <person name="Hashimoto Y."/>
            <person name="Tame A."/>
            <person name="Sawayama S."/>
            <person name="Miyazaki J."/>
            <person name="Takai K."/>
            <person name="Nakagawa S."/>
        </authorList>
    </citation>
    <scope>NUCLEOTIDE SEQUENCE</scope>
    <source>
        <strain evidence="4">GF1</strain>
    </source>
</reference>
<dbReference type="PROSITE" id="PS51371">
    <property type="entry name" value="CBS"/>
    <property type="match status" value="2"/>
</dbReference>
<accession>A0A915U9Q9</accession>
<evidence type="ECO:0000313" key="4">
    <source>
        <dbReference type="EMBL" id="BCO09186.1"/>
    </source>
</evidence>
<dbReference type="KEGG" id="ddu:GF1_15620"/>
<dbReference type="Proteomes" id="UP001063350">
    <property type="component" value="Chromosome"/>
</dbReference>
<evidence type="ECO:0000256" key="2">
    <source>
        <dbReference type="PROSITE-ProRule" id="PRU00703"/>
    </source>
</evidence>
<dbReference type="InterPro" id="IPR046342">
    <property type="entry name" value="CBS_dom_sf"/>
</dbReference>
<dbReference type="EMBL" id="AP024233">
    <property type="protein sequence ID" value="BCO09186.1"/>
    <property type="molecule type" value="Genomic_DNA"/>
</dbReference>
<dbReference type="Gene3D" id="3.10.580.10">
    <property type="entry name" value="CBS-domain"/>
    <property type="match status" value="1"/>
</dbReference>
<organism evidence="4 5">
    <name type="scientific">Desulfolithobacter dissulfuricans</name>
    <dbReference type="NCBI Taxonomy" id="2795293"/>
    <lineage>
        <taxon>Bacteria</taxon>
        <taxon>Pseudomonadati</taxon>
        <taxon>Thermodesulfobacteriota</taxon>
        <taxon>Desulfobulbia</taxon>
        <taxon>Desulfobulbales</taxon>
        <taxon>Desulfobulbaceae</taxon>
        <taxon>Desulfolithobacter</taxon>
    </lineage>
</organism>
<dbReference type="RefSeq" id="WP_267929047.1">
    <property type="nucleotide sequence ID" value="NZ_AP024233.1"/>
</dbReference>
<dbReference type="SMART" id="SM00116">
    <property type="entry name" value="CBS"/>
    <property type="match status" value="2"/>
</dbReference>
<evidence type="ECO:0000259" key="3">
    <source>
        <dbReference type="PROSITE" id="PS51371"/>
    </source>
</evidence>
<sequence>MFVTYHMTPDPMTVGPDVCIPEAREILLKHGFRHLPVVDDGNRLQGMVTDRDLRLAYPSSVLDEDERQLVLDRVKRTPVHAIMTREFVTLSTGSTLDDALLLFQSHKVGALPVLDQEGRLIGILSLNDLVSAYSSLFGLRERGSCLVAATDSGEPGALGRLILTLEEHDIHVTRVIRSDHRENEPDMLYFRISTCNIPAVHRLIEQAGFTVHLPGERRMGS</sequence>
<proteinExistence type="predicted"/>
<gene>
    <name evidence="4" type="ORF">GF1_15620</name>
</gene>
<protein>
    <submittedName>
        <fullName evidence="4">Signal transduction protein</fullName>
    </submittedName>
</protein>
<keyword evidence="1 2" id="KW-0129">CBS domain</keyword>
<dbReference type="CDD" id="cd04584">
    <property type="entry name" value="CBS_pair_AcuB_like"/>
    <property type="match status" value="1"/>
</dbReference>
<dbReference type="InterPro" id="IPR000644">
    <property type="entry name" value="CBS_dom"/>
</dbReference>
<feature type="domain" description="CBS" evidence="3">
    <location>
        <begin position="7"/>
        <end position="64"/>
    </location>
</feature>
<evidence type="ECO:0000313" key="5">
    <source>
        <dbReference type="Proteomes" id="UP001063350"/>
    </source>
</evidence>
<evidence type="ECO:0000256" key="1">
    <source>
        <dbReference type="ARBA" id="ARBA00023122"/>
    </source>
</evidence>
<keyword evidence="5" id="KW-1185">Reference proteome</keyword>
<dbReference type="SUPFAM" id="SSF54631">
    <property type="entry name" value="CBS-domain pair"/>
    <property type="match status" value="1"/>
</dbReference>